<name>X0TRU0_9ZZZZ</name>
<evidence type="ECO:0000313" key="1">
    <source>
        <dbReference type="EMBL" id="GAF95929.1"/>
    </source>
</evidence>
<sequence length="36" mass="3944">YIATFFDANISASGDTQTEAIFNLKDMIVGTFEILS</sequence>
<dbReference type="EMBL" id="BARS01014684">
    <property type="protein sequence ID" value="GAF95929.1"/>
    <property type="molecule type" value="Genomic_DNA"/>
</dbReference>
<accession>X0TRU0</accession>
<feature type="non-terminal residue" evidence="1">
    <location>
        <position position="36"/>
    </location>
</feature>
<organism evidence="1">
    <name type="scientific">marine sediment metagenome</name>
    <dbReference type="NCBI Taxonomy" id="412755"/>
    <lineage>
        <taxon>unclassified sequences</taxon>
        <taxon>metagenomes</taxon>
        <taxon>ecological metagenomes</taxon>
    </lineage>
</organism>
<comment type="caution">
    <text evidence="1">The sequence shown here is derived from an EMBL/GenBank/DDBJ whole genome shotgun (WGS) entry which is preliminary data.</text>
</comment>
<dbReference type="AlphaFoldDB" id="X0TRU0"/>
<protein>
    <submittedName>
        <fullName evidence="1">Uncharacterized protein</fullName>
    </submittedName>
</protein>
<gene>
    <name evidence="1" type="ORF">S01H1_24539</name>
</gene>
<feature type="non-terminal residue" evidence="1">
    <location>
        <position position="1"/>
    </location>
</feature>
<proteinExistence type="predicted"/>
<reference evidence="1" key="1">
    <citation type="journal article" date="2014" name="Front. Microbiol.">
        <title>High frequency of phylogenetically diverse reductive dehalogenase-homologous genes in deep subseafloor sedimentary metagenomes.</title>
        <authorList>
            <person name="Kawai M."/>
            <person name="Futagami T."/>
            <person name="Toyoda A."/>
            <person name="Takaki Y."/>
            <person name="Nishi S."/>
            <person name="Hori S."/>
            <person name="Arai W."/>
            <person name="Tsubouchi T."/>
            <person name="Morono Y."/>
            <person name="Uchiyama I."/>
            <person name="Ito T."/>
            <person name="Fujiyama A."/>
            <person name="Inagaki F."/>
            <person name="Takami H."/>
        </authorList>
    </citation>
    <scope>NUCLEOTIDE SEQUENCE</scope>
    <source>
        <strain evidence="1">Expedition CK06-06</strain>
    </source>
</reference>